<dbReference type="STRING" id="3760.A0A251P352"/>
<keyword evidence="2" id="KW-1185">Reference proteome</keyword>
<feature type="non-terminal residue" evidence="1">
    <location>
        <position position="84"/>
    </location>
</feature>
<proteinExistence type="predicted"/>
<gene>
    <name evidence="1" type="ORF">PRUPE_5G032100</name>
</gene>
<protein>
    <recommendedName>
        <fullName evidence="3">UBC core domain-containing protein</fullName>
    </recommendedName>
</protein>
<dbReference type="Gramene" id="ONI05972">
    <property type="protein sequence ID" value="ONI05972"/>
    <property type="gene ID" value="PRUPE_5G032100"/>
</dbReference>
<evidence type="ECO:0000313" key="2">
    <source>
        <dbReference type="Proteomes" id="UP000006882"/>
    </source>
</evidence>
<dbReference type="AlphaFoldDB" id="A0A251P352"/>
<dbReference type="InterPro" id="IPR016135">
    <property type="entry name" value="UBQ-conjugating_enzyme/RWD"/>
</dbReference>
<evidence type="ECO:0000313" key="1">
    <source>
        <dbReference type="EMBL" id="ONI05972.1"/>
    </source>
</evidence>
<organism evidence="1 2">
    <name type="scientific">Prunus persica</name>
    <name type="common">Peach</name>
    <name type="synonym">Amygdalus persica</name>
    <dbReference type="NCBI Taxonomy" id="3760"/>
    <lineage>
        <taxon>Eukaryota</taxon>
        <taxon>Viridiplantae</taxon>
        <taxon>Streptophyta</taxon>
        <taxon>Embryophyta</taxon>
        <taxon>Tracheophyta</taxon>
        <taxon>Spermatophyta</taxon>
        <taxon>Magnoliopsida</taxon>
        <taxon>eudicotyledons</taxon>
        <taxon>Gunneridae</taxon>
        <taxon>Pentapetalae</taxon>
        <taxon>rosids</taxon>
        <taxon>fabids</taxon>
        <taxon>Rosales</taxon>
        <taxon>Rosaceae</taxon>
        <taxon>Amygdaloideae</taxon>
        <taxon>Amygdaleae</taxon>
        <taxon>Prunus</taxon>
    </lineage>
</organism>
<accession>A0A251P352</accession>
<dbReference type="EMBL" id="CM007655">
    <property type="protein sequence ID" value="ONI05972.1"/>
    <property type="molecule type" value="Genomic_DNA"/>
</dbReference>
<sequence>SDPYDWQFAITGPNGTDFEAGIYHGRIQFLGKYPHNISVLCSRCCRKYHMSLLFKENGRFKTQTEISFSDIFRKEQHGRTFHSF</sequence>
<evidence type="ECO:0008006" key="3">
    <source>
        <dbReference type="Google" id="ProtNLM"/>
    </source>
</evidence>
<dbReference type="Proteomes" id="UP000006882">
    <property type="component" value="Chromosome G5"/>
</dbReference>
<name>A0A251P352_PRUPE</name>
<dbReference type="Gene3D" id="3.10.110.10">
    <property type="entry name" value="Ubiquitin Conjugating Enzyme"/>
    <property type="match status" value="1"/>
</dbReference>
<dbReference type="SUPFAM" id="SSF54495">
    <property type="entry name" value="UBC-like"/>
    <property type="match status" value="1"/>
</dbReference>
<reference evidence="1 2" key="1">
    <citation type="journal article" date="2013" name="Nat. Genet.">
        <title>The high-quality draft genome of peach (Prunus persica) identifies unique patterns of genetic diversity, domestication and genome evolution.</title>
        <authorList>
            <consortium name="International Peach Genome Initiative"/>
            <person name="Verde I."/>
            <person name="Abbott A.G."/>
            <person name="Scalabrin S."/>
            <person name="Jung S."/>
            <person name="Shu S."/>
            <person name="Marroni F."/>
            <person name="Zhebentyayeva T."/>
            <person name="Dettori M.T."/>
            <person name="Grimwood J."/>
            <person name="Cattonaro F."/>
            <person name="Zuccolo A."/>
            <person name="Rossini L."/>
            <person name="Jenkins J."/>
            <person name="Vendramin E."/>
            <person name="Meisel L.A."/>
            <person name="Decroocq V."/>
            <person name="Sosinski B."/>
            <person name="Prochnik S."/>
            <person name="Mitros T."/>
            <person name="Policriti A."/>
            <person name="Cipriani G."/>
            <person name="Dondini L."/>
            <person name="Ficklin S."/>
            <person name="Goodstein D.M."/>
            <person name="Xuan P."/>
            <person name="Del Fabbro C."/>
            <person name="Aramini V."/>
            <person name="Copetti D."/>
            <person name="Gonzalez S."/>
            <person name="Horner D.S."/>
            <person name="Falchi R."/>
            <person name="Lucas S."/>
            <person name="Mica E."/>
            <person name="Maldonado J."/>
            <person name="Lazzari B."/>
            <person name="Bielenberg D."/>
            <person name="Pirona R."/>
            <person name="Miculan M."/>
            <person name="Barakat A."/>
            <person name="Testolin R."/>
            <person name="Stella A."/>
            <person name="Tartarini S."/>
            <person name="Tonutti P."/>
            <person name="Arus P."/>
            <person name="Orellana A."/>
            <person name="Wells C."/>
            <person name="Main D."/>
            <person name="Vizzotto G."/>
            <person name="Silva H."/>
            <person name="Salamini F."/>
            <person name="Schmutz J."/>
            <person name="Morgante M."/>
            <person name="Rokhsar D.S."/>
        </authorList>
    </citation>
    <scope>NUCLEOTIDE SEQUENCE [LARGE SCALE GENOMIC DNA]</scope>
    <source>
        <strain evidence="2">cv. Nemared</strain>
    </source>
</reference>